<evidence type="ECO:0000256" key="3">
    <source>
        <dbReference type="ARBA" id="ARBA00022771"/>
    </source>
</evidence>
<dbReference type="PROSITE" id="PS51843">
    <property type="entry name" value="NR_LBD"/>
    <property type="match status" value="1"/>
</dbReference>
<reference evidence="13" key="1">
    <citation type="submission" date="2021-04" db="EMBL/GenBank/DDBJ databases">
        <authorList>
            <consortium name="Molecular Ecology Group"/>
        </authorList>
    </citation>
    <scope>NUCLEOTIDE SEQUENCE</scope>
</reference>
<dbReference type="InterPro" id="IPR001628">
    <property type="entry name" value="Znf_hrmn_rcpt"/>
</dbReference>
<dbReference type="EMBL" id="CAJHNH020000024">
    <property type="protein sequence ID" value="CAG5114686.1"/>
    <property type="molecule type" value="Genomic_DNA"/>
</dbReference>
<dbReference type="PANTHER" id="PTHR45805">
    <property type="entry name" value="NUCLEAR HORMONE RECEPTOR HR3-RELATED"/>
    <property type="match status" value="1"/>
</dbReference>
<dbReference type="Gene3D" id="3.30.50.10">
    <property type="entry name" value="Erythroid Transcription Factor GATA-1, subunit A"/>
    <property type="match status" value="1"/>
</dbReference>
<dbReference type="SMART" id="SM00399">
    <property type="entry name" value="ZnF_C4"/>
    <property type="match status" value="1"/>
</dbReference>
<dbReference type="OrthoDB" id="6088355at2759"/>
<gene>
    <name evidence="13" type="ORF">CUNI_LOCUS244</name>
</gene>
<dbReference type="PRINTS" id="PR00047">
    <property type="entry name" value="STROIDFINGER"/>
</dbReference>
<dbReference type="SMART" id="SM00430">
    <property type="entry name" value="HOLI"/>
    <property type="match status" value="1"/>
</dbReference>
<keyword evidence="2" id="KW-0479">Metal-binding</keyword>
<dbReference type="InterPro" id="IPR000536">
    <property type="entry name" value="Nucl_hrmn_rcpt_lig-bd"/>
</dbReference>
<keyword evidence="7" id="KW-0804">Transcription</keyword>
<feature type="compositionally biased region" description="Polar residues" evidence="10">
    <location>
        <begin position="1041"/>
        <end position="1056"/>
    </location>
</feature>
<keyword evidence="4" id="KW-0862">Zinc</keyword>
<dbReference type="Proteomes" id="UP000678393">
    <property type="component" value="Unassembled WGS sequence"/>
</dbReference>
<dbReference type="PROSITE" id="PS51030">
    <property type="entry name" value="NUCLEAR_REC_DBD_2"/>
    <property type="match status" value="1"/>
</dbReference>
<evidence type="ECO:0000256" key="7">
    <source>
        <dbReference type="ARBA" id="ARBA00023163"/>
    </source>
</evidence>
<keyword evidence="8" id="KW-0675">Receptor</keyword>
<feature type="compositionally biased region" description="Low complexity" evidence="10">
    <location>
        <begin position="1031"/>
        <end position="1040"/>
    </location>
</feature>
<evidence type="ECO:0000256" key="5">
    <source>
        <dbReference type="ARBA" id="ARBA00023015"/>
    </source>
</evidence>
<feature type="region of interest" description="Disordered" evidence="10">
    <location>
        <begin position="1031"/>
        <end position="1056"/>
    </location>
</feature>
<dbReference type="GO" id="GO:0004879">
    <property type="term" value="F:nuclear receptor activity"/>
    <property type="evidence" value="ECO:0007669"/>
    <property type="project" value="TreeGrafter"/>
</dbReference>
<dbReference type="Pfam" id="PF00105">
    <property type="entry name" value="zf-C4"/>
    <property type="match status" value="1"/>
</dbReference>
<dbReference type="CDD" id="cd06916">
    <property type="entry name" value="NR_DBD_like"/>
    <property type="match status" value="1"/>
</dbReference>
<proteinExistence type="predicted"/>
<dbReference type="GO" id="GO:0005634">
    <property type="term" value="C:nucleus"/>
    <property type="evidence" value="ECO:0007669"/>
    <property type="project" value="UniProtKB-SubCell"/>
</dbReference>
<evidence type="ECO:0000259" key="11">
    <source>
        <dbReference type="PROSITE" id="PS51030"/>
    </source>
</evidence>
<feature type="domain" description="NR LBD" evidence="12">
    <location>
        <begin position="810"/>
        <end position="1042"/>
    </location>
</feature>
<organism evidence="13 14">
    <name type="scientific">Candidula unifasciata</name>
    <dbReference type="NCBI Taxonomy" id="100452"/>
    <lineage>
        <taxon>Eukaryota</taxon>
        <taxon>Metazoa</taxon>
        <taxon>Spiralia</taxon>
        <taxon>Lophotrochozoa</taxon>
        <taxon>Mollusca</taxon>
        <taxon>Gastropoda</taxon>
        <taxon>Heterobranchia</taxon>
        <taxon>Euthyneura</taxon>
        <taxon>Panpulmonata</taxon>
        <taxon>Eupulmonata</taxon>
        <taxon>Stylommatophora</taxon>
        <taxon>Helicina</taxon>
        <taxon>Helicoidea</taxon>
        <taxon>Geomitridae</taxon>
        <taxon>Candidula</taxon>
    </lineage>
</organism>
<evidence type="ECO:0000256" key="10">
    <source>
        <dbReference type="SAM" id="MobiDB-lite"/>
    </source>
</evidence>
<evidence type="ECO:0000256" key="9">
    <source>
        <dbReference type="ARBA" id="ARBA00023242"/>
    </source>
</evidence>
<name>A0A8S3YJB9_9EUPU</name>
<evidence type="ECO:0000259" key="12">
    <source>
        <dbReference type="PROSITE" id="PS51843"/>
    </source>
</evidence>
<accession>A0A8S3YJB9</accession>
<dbReference type="Pfam" id="PF00104">
    <property type="entry name" value="Hormone_recep"/>
    <property type="match status" value="1"/>
</dbReference>
<dbReference type="InterPro" id="IPR013088">
    <property type="entry name" value="Znf_NHR/GATA"/>
</dbReference>
<feature type="domain" description="Nuclear receptor" evidence="11">
    <location>
        <begin position="16"/>
        <end position="93"/>
    </location>
</feature>
<evidence type="ECO:0000256" key="6">
    <source>
        <dbReference type="ARBA" id="ARBA00023125"/>
    </source>
</evidence>
<dbReference type="PROSITE" id="PS00031">
    <property type="entry name" value="NUCLEAR_REC_DBD_1"/>
    <property type="match status" value="1"/>
</dbReference>
<dbReference type="AlphaFoldDB" id="A0A8S3YJB9"/>
<protein>
    <submittedName>
        <fullName evidence="13">Uncharacterized protein</fullName>
    </submittedName>
</protein>
<sequence>MRGRKNPMNNQTPPNLPPCKICGEQGTGFHYGVTACGACKGFFRRSLVRKQPYVCNANGQCTIGPETKRRKSCPKCRHDKCLAVGMSKEAIKTGRYSYVKKSHDIIEMIEHHFHHFVKRKQFGDYKMSRESIEDDLDISAKKSRSSCALEKISEAFRKPGHEFMELSPTKSSLSSENAFTFDDSNITDETVFPVTEINNLINLEKEKIGVLKDNSTRSDAMGSQRNTIHTLPEGNGIYAGWCSGIKNSEFAHYFNSSTTKSCQASPTSPPVSSSSPMSDMSSSRESSMSVSTSWLEFPNYADSLYTVTSPDDSGSFLAYPDNVYDADFESYPQQQRWHENIYFNDDEYAKSKDERVIIKESLFSNQASNTVPSYTAEQDTLYGCSINIQEYNSYNKNIVPAHNTQFLHLHTPVSNELEQLRRLSWDDMSFGDDFLCPGSDFVTDKSRTPQKNKSSNNKDVTACFPPNNNIIRLEKAWNAGPLLPEFSNNSYWDLDETRLKSKDVSFNNSIDHKKEHFQFESDINQSCTSYSSPTFSGSYYRERQGSDSSIESYSLDTRFSPAVPSDQQTLSDCKSSLSECEEALTVGGTSPERHFVEDSQNSYGLSGLLINSSLPLGSPSSLFSTSDDLDMSSIKKGPAIISQLSDTMALEESEEPLNFLNIPYENTTQFKKTGKLISYVALQSQEMSANSEDDSPKNTKHLPTLSSEVSNDDEHLEKWTPFSLGGETPRPIEQEGKPESKIRLHENEEDYNSKPLPWCEFTEAELDEVVMSLKTAYQKHVVIDSHLLSDEEIAEKLKSFLDILELREQTYGKLIGMDREAYFNILEATGIDVGGRRDWTETHAKILNRTLQKTVRFFRSVPGFKDVCHEDKIVLAKSCLYEYVILSCYRGVNLEKQVILDAEHKYAISMDVMKLMIPEMEDHMLDMLAISRRLMELKLSFEETLLLKAISITSPDRDKIQDFEKVDRMYWRLHCCLILSLWRLVTVLTDLRGLAFYGRQIMSNLKPDIMKLTKDIQVPLYLEMLFSETDSSTSTNSTSSRHGQASALTDTGRSAH</sequence>
<dbReference type="GO" id="GO:0000978">
    <property type="term" value="F:RNA polymerase II cis-regulatory region sequence-specific DNA binding"/>
    <property type="evidence" value="ECO:0007669"/>
    <property type="project" value="TreeGrafter"/>
</dbReference>
<feature type="region of interest" description="Disordered" evidence="10">
    <location>
        <begin position="687"/>
        <end position="740"/>
    </location>
</feature>
<feature type="compositionally biased region" description="Basic and acidic residues" evidence="10">
    <location>
        <begin position="730"/>
        <end position="740"/>
    </location>
</feature>
<comment type="subcellular location">
    <subcellularLocation>
        <location evidence="1">Nucleus</location>
    </subcellularLocation>
</comment>
<comment type="caution">
    <text evidence="13">The sequence shown here is derived from an EMBL/GenBank/DDBJ whole genome shotgun (WGS) entry which is preliminary data.</text>
</comment>
<dbReference type="SUPFAM" id="SSF48508">
    <property type="entry name" value="Nuclear receptor ligand-binding domain"/>
    <property type="match status" value="1"/>
</dbReference>
<evidence type="ECO:0000256" key="1">
    <source>
        <dbReference type="ARBA" id="ARBA00004123"/>
    </source>
</evidence>
<dbReference type="PANTHER" id="PTHR45805:SF2">
    <property type="entry name" value="NUCLEAR HORMONE RECEPTOR HR3-RELATED"/>
    <property type="match status" value="1"/>
</dbReference>
<keyword evidence="14" id="KW-1185">Reference proteome</keyword>
<keyword evidence="5" id="KW-0805">Transcription regulation</keyword>
<dbReference type="InterPro" id="IPR035500">
    <property type="entry name" value="NHR-like_dom_sf"/>
</dbReference>
<evidence type="ECO:0000313" key="13">
    <source>
        <dbReference type="EMBL" id="CAG5114686.1"/>
    </source>
</evidence>
<keyword evidence="3" id="KW-0863">Zinc-finger</keyword>
<evidence type="ECO:0000256" key="4">
    <source>
        <dbReference type="ARBA" id="ARBA00022833"/>
    </source>
</evidence>
<keyword evidence="9" id="KW-0539">Nucleus</keyword>
<dbReference type="GO" id="GO:0008270">
    <property type="term" value="F:zinc ion binding"/>
    <property type="evidence" value="ECO:0007669"/>
    <property type="project" value="UniProtKB-KW"/>
</dbReference>
<feature type="compositionally biased region" description="Low complexity" evidence="10">
    <location>
        <begin position="270"/>
        <end position="284"/>
    </location>
</feature>
<dbReference type="Gene3D" id="1.10.565.10">
    <property type="entry name" value="Retinoid X Receptor"/>
    <property type="match status" value="1"/>
</dbReference>
<feature type="region of interest" description="Disordered" evidence="10">
    <location>
        <begin position="259"/>
        <end position="284"/>
    </location>
</feature>
<dbReference type="SUPFAM" id="SSF57716">
    <property type="entry name" value="Glucocorticoid receptor-like (DNA-binding domain)"/>
    <property type="match status" value="1"/>
</dbReference>
<evidence type="ECO:0000256" key="8">
    <source>
        <dbReference type="ARBA" id="ARBA00023170"/>
    </source>
</evidence>
<keyword evidence="6" id="KW-0238">DNA-binding</keyword>
<evidence type="ECO:0000256" key="2">
    <source>
        <dbReference type="ARBA" id="ARBA00022723"/>
    </source>
</evidence>
<evidence type="ECO:0000313" key="14">
    <source>
        <dbReference type="Proteomes" id="UP000678393"/>
    </source>
</evidence>